<dbReference type="Gene3D" id="1.10.10.10">
    <property type="entry name" value="Winged helix-like DNA-binding domain superfamily/Winged helix DNA-binding domain"/>
    <property type="match status" value="1"/>
</dbReference>
<dbReference type="PANTHER" id="PTHR43537:SF5">
    <property type="entry name" value="UXU OPERON TRANSCRIPTIONAL REGULATOR"/>
    <property type="match status" value="1"/>
</dbReference>
<keyword evidence="2" id="KW-0238">DNA-binding</keyword>
<dbReference type="PRINTS" id="PR00035">
    <property type="entry name" value="HTHGNTR"/>
</dbReference>
<protein>
    <recommendedName>
        <fullName evidence="4">HTH gntR-type domain-containing protein</fullName>
    </recommendedName>
</protein>
<keyword evidence="1" id="KW-0805">Transcription regulation</keyword>
<proteinExistence type="predicted"/>
<evidence type="ECO:0000313" key="6">
    <source>
        <dbReference type="Proteomes" id="UP001501444"/>
    </source>
</evidence>
<evidence type="ECO:0000256" key="2">
    <source>
        <dbReference type="ARBA" id="ARBA00023125"/>
    </source>
</evidence>
<dbReference type="InterPro" id="IPR000524">
    <property type="entry name" value="Tscrpt_reg_HTH_GntR"/>
</dbReference>
<dbReference type="PROSITE" id="PS50949">
    <property type="entry name" value="HTH_GNTR"/>
    <property type="match status" value="1"/>
</dbReference>
<keyword evidence="6" id="KW-1185">Reference proteome</keyword>
<keyword evidence="3" id="KW-0804">Transcription</keyword>
<feature type="domain" description="HTH gntR-type" evidence="4">
    <location>
        <begin position="8"/>
        <end position="76"/>
    </location>
</feature>
<reference evidence="5 6" key="1">
    <citation type="journal article" date="2019" name="Int. J. Syst. Evol. Microbiol.">
        <title>The Global Catalogue of Microorganisms (GCM) 10K type strain sequencing project: providing services to taxonomists for standard genome sequencing and annotation.</title>
        <authorList>
            <consortium name="The Broad Institute Genomics Platform"/>
            <consortium name="The Broad Institute Genome Sequencing Center for Infectious Disease"/>
            <person name="Wu L."/>
            <person name="Ma J."/>
        </authorList>
    </citation>
    <scope>NUCLEOTIDE SEQUENCE [LARGE SCALE GENOMIC DNA]</scope>
    <source>
        <strain evidence="5 6">JCM 3272</strain>
    </source>
</reference>
<organism evidence="5 6">
    <name type="scientific">Dactylosporangium salmoneum</name>
    <dbReference type="NCBI Taxonomy" id="53361"/>
    <lineage>
        <taxon>Bacteria</taxon>
        <taxon>Bacillati</taxon>
        <taxon>Actinomycetota</taxon>
        <taxon>Actinomycetes</taxon>
        <taxon>Micromonosporales</taxon>
        <taxon>Micromonosporaceae</taxon>
        <taxon>Dactylosporangium</taxon>
    </lineage>
</organism>
<name>A0ABN3HBX2_9ACTN</name>
<dbReference type="PANTHER" id="PTHR43537">
    <property type="entry name" value="TRANSCRIPTIONAL REGULATOR, GNTR FAMILY"/>
    <property type="match status" value="1"/>
</dbReference>
<evidence type="ECO:0000256" key="3">
    <source>
        <dbReference type="ARBA" id="ARBA00023163"/>
    </source>
</evidence>
<dbReference type="InterPro" id="IPR036388">
    <property type="entry name" value="WH-like_DNA-bd_sf"/>
</dbReference>
<evidence type="ECO:0000313" key="5">
    <source>
        <dbReference type="EMBL" id="GAA2375514.1"/>
    </source>
</evidence>
<comment type="caution">
    <text evidence="5">The sequence shown here is derived from an EMBL/GenBank/DDBJ whole genome shotgun (WGS) entry which is preliminary data.</text>
</comment>
<dbReference type="Proteomes" id="UP001501444">
    <property type="component" value="Unassembled WGS sequence"/>
</dbReference>
<dbReference type="InterPro" id="IPR036390">
    <property type="entry name" value="WH_DNA-bd_sf"/>
</dbReference>
<dbReference type="SMART" id="SM00345">
    <property type="entry name" value="HTH_GNTR"/>
    <property type="match status" value="1"/>
</dbReference>
<dbReference type="SUPFAM" id="SSF46785">
    <property type="entry name" value="Winged helix' DNA-binding domain"/>
    <property type="match status" value="1"/>
</dbReference>
<gene>
    <name evidence="5" type="ORF">GCM10010170_079160</name>
</gene>
<sequence>MDELVPGQVGFRDVAGALREQLVAKVYPPGAQLPSEASIARSFGCSRDTVRDAMDVLTVEGWVVRRRGRLAIVRPSQERVLIELPPDATVTVRPMTLPEADSYRCGQGVAMFEVRVGLECQLYRGDLFALTTRQASAG</sequence>
<evidence type="ECO:0000256" key="1">
    <source>
        <dbReference type="ARBA" id="ARBA00023015"/>
    </source>
</evidence>
<evidence type="ECO:0000259" key="4">
    <source>
        <dbReference type="PROSITE" id="PS50949"/>
    </source>
</evidence>
<dbReference type="EMBL" id="BAAARV010000078">
    <property type="protein sequence ID" value="GAA2375514.1"/>
    <property type="molecule type" value="Genomic_DNA"/>
</dbReference>
<accession>A0ABN3HBX2</accession>
<dbReference type="CDD" id="cd07377">
    <property type="entry name" value="WHTH_GntR"/>
    <property type="match status" value="1"/>
</dbReference>
<dbReference type="RefSeq" id="WP_344617776.1">
    <property type="nucleotide sequence ID" value="NZ_BAAARV010000078.1"/>
</dbReference>
<dbReference type="Pfam" id="PF00392">
    <property type="entry name" value="GntR"/>
    <property type="match status" value="1"/>
</dbReference>